<dbReference type="EMBL" id="VTWS01000017">
    <property type="protein sequence ID" value="KAA9340374.1"/>
    <property type="molecule type" value="Genomic_DNA"/>
</dbReference>
<protein>
    <recommendedName>
        <fullName evidence="8">Peptidase M14 domain-containing protein</fullName>
    </recommendedName>
</protein>
<evidence type="ECO:0000313" key="10">
    <source>
        <dbReference type="Proteomes" id="UP000326344"/>
    </source>
</evidence>
<comment type="caution">
    <text evidence="9">The sequence shown here is derived from an EMBL/GenBank/DDBJ whole genome shotgun (WGS) entry which is preliminary data.</text>
</comment>
<sequence length="471" mass="53496">MSSNTDVFQFLYLVKRVMAKSIKQLFNRRSFLGLAGLSTSSFVMPTFLNGNKGDISLRVAQEPTPDYQTLREGEAYFDTNKIVISAYKSMRFYKKKELSYHYDQIRVYRMECPDFKFGTDYSEYFRTLDHKKATLIFQGKMEPSLDNKFRYEDNDIKLGTVYCYWIGSALGVPEGPLPVKARDPEIWWPYETVQKRVSELHKNYPALVQVNQIGVTTNKRPLVSLKVGQGKRCIALVGAVHAGEAGPEIILYVLENLLKNHPDLLKKVSVVAIPSANPDMRERQVKGIPWYLRRNANLVDINRNFPANWGDVETTYGYSTDDPQSNTYRGAFAESENETVAIIQFMKSHKPEVIFSYHCLASIAGQTLAASKDGLQSKSFVDRSNAVANTLWQGMANRDAAQEKVYYLCTAGSMPTWSYKELNTPAFDIEAPFEAVDLAQCKTDQTDRALLKKYQEMHLRGITAVLKSIAF</sequence>
<name>A0A5N1J1S2_9BACT</name>
<dbReference type="GO" id="GO:0008270">
    <property type="term" value="F:zinc ion binding"/>
    <property type="evidence" value="ECO:0007669"/>
    <property type="project" value="InterPro"/>
</dbReference>
<keyword evidence="3" id="KW-0645">Protease</keyword>
<evidence type="ECO:0000256" key="4">
    <source>
        <dbReference type="ARBA" id="ARBA00022801"/>
    </source>
</evidence>
<evidence type="ECO:0000256" key="7">
    <source>
        <dbReference type="PROSITE-ProRule" id="PRU01379"/>
    </source>
</evidence>
<reference evidence="9 10" key="1">
    <citation type="submission" date="2019-09" db="EMBL/GenBank/DDBJ databases">
        <title>Genome Sequence of Larkinella sp MA1.</title>
        <authorList>
            <person name="Srinivasan S."/>
        </authorList>
    </citation>
    <scope>NUCLEOTIDE SEQUENCE [LARGE SCALE GENOMIC DNA]</scope>
    <source>
        <strain evidence="9 10">MA1</strain>
    </source>
</reference>
<evidence type="ECO:0000259" key="8">
    <source>
        <dbReference type="PROSITE" id="PS52035"/>
    </source>
</evidence>
<keyword evidence="10" id="KW-1185">Reference proteome</keyword>
<dbReference type="Pfam" id="PF00246">
    <property type="entry name" value="Peptidase_M14"/>
    <property type="match status" value="1"/>
</dbReference>
<dbReference type="Gene3D" id="3.40.630.10">
    <property type="entry name" value="Zn peptidases"/>
    <property type="match status" value="1"/>
</dbReference>
<feature type="active site" description="Proton donor/acceptor" evidence="7">
    <location>
        <position position="430"/>
    </location>
</feature>
<dbReference type="PANTHER" id="PTHR11705:SF143">
    <property type="entry name" value="SLL0236 PROTEIN"/>
    <property type="match status" value="1"/>
</dbReference>
<dbReference type="PANTHER" id="PTHR11705">
    <property type="entry name" value="PROTEASE FAMILY M14 CARBOXYPEPTIDASE A,B"/>
    <property type="match status" value="1"/>
</dbReference>
<dbReference type="SUPFAM" id="SSF53187">
    <property type="entry name" value="Zn-dependent exopeptidases"/>
    <property type="match status" value="1"/>
</dbReference>
<dbReference type="CDD" id="cd00596">
    <property type="entry name" value="Peptidase_M14_like"/>
    <property type="match status" value="1"/>
</dbReference>
<accession>A0A5N1J1S2</accession>
<dbReference type="PROSITE" id="PS52035">
    <property type="entry name" value="PEPTIDASE_M14"/>
    <property type="match status" value="1"/>
</dbReference>
<evidence type="ECO:0000256" key="6">
    <source>
        <dbReference type="ARBA" id="ARBA00023049"/>
    </source>
</evidence>
<dbReference type="InterPro" id="IPR000834">
    <property type="entry name" value="Peptidase_M14"/>
</dbReference>
<dbReference type="SMART" id="SM00631">
    <property type="entry name" value="Zn_pept"/>
    <property type="match status" value="1"/>
</dbReference>
<feature type="domain" description="Peptidase M14" evidence="8">
    <location>
        <begin position="186"/>
        <end position="458"/>
    </location>
</feature>
<evidence type="ECO:0000256" key="2">
    <source>
        <dbReference type="ARBA" id="ARBA00005988"/>
    </source>
</evidence>
<comment type="similarity">
    <text evidence="2 7">Belongs to the peptidase M14 family.</text>
</comment>
<dbReference type="GO" id="GO:0005615">
    <property type="term" value="C:extracellular space"/>
    <property type="evidence" value="ECO:0007669"/>
    <property type="project" value="TreeGrafter"/>
</dbReference>
<gene>
    <name evidence="9" type="ORF">F0P93_31230</name>
</gene>
<keyword evidence="5" id="KW-0862">Zinc</keyword>
<evidence type="ECO:0000313" key="9">
    <source>
        <dbReference type="EMBL" id="KAA9340374.1"/>
    </source>
</evidence>
<keyword evidence="6" id="KW-0482">Metalloprotease</keyword>
<dbReference type="GO" id="GO:0006508">
    <property type="term" value="P:proteolysis"/>
    <property type="evidence" value="ECO:0007669"/>
    <property type="project" value="UniProtKB-KW"/>
</dbReference>
<dbReference type="GO" id="GO:0004181">
    <property type="term" value="F:metallocarboxypeptidase activity"/>
    <property type="evidence" value="ECO:0007669"/>
    <property type="project" value="InterPro"/>
</dbReference>
<keyword evidence="4" id="KW-0378">Hydrolase</keyword>
<evidence type="ECO:0000256" key="5">
    <source>
        <dbReference type="ARBA" id="ARBA00022833"/>
    </source>
</evidence>
<comment type="cofactor">
    <cofactor evidence="1">
        <name>Zn(2+)</name>
        <dbReference type="ChEBI" id="CHEBI:29105"/>
    </cofactor>
</comment>
<evidence type="ECO:0000256" key="1">
    <source>
        <dbReference type="ARBA" id="ARBA00001947"/>
    </source>
</evidence>
<organism evidence="9 10">
    <name type="scientific">Larkinella humicola</name>
    <dbReference type="NCBI Taxonomy" id="2607654"/>
    <lineage>
        <taxon>Bacteria</taxon>
        <taxon>Pseudomonadati</taxon>
        <taxon>Bacteroidota</taxon>
        <taxon>Cytophagia</taxon>
        <taxon>Cytophagales</taxon>
        <taxon>Spirosomataceae</taxon>
        <taxon>Larkinella</taxon>
    </lineage>
</organism>
<dbReference type="AlphaFoldDB" id="A0A5N1J1S2"/>
<evidence type="ECO:0000256" key="3">
    <source>
        <dbReference type="ARBA" id="ARBA00022670"/>
    </source>
</evidence>
<proteinExistence type="inferred from homology"/>
<dbReference type="Proteomes" id="UP000326344">
    <property type="component" value="Unassembled WGS sequence"/>
</dbReference>